<dbReference type="InterPro" id="IPR002491">
    <property type="entry name" value="ABC_transptr_periplasmic_BD"/>
</dbReference>
<dbReference type="Pfam" id="PF01497">
    <property type="entry name" value="Peripla_BP_2"/>
    <property type="match status" value="1"/>
</dbReference>
<keyword evidence="3" id="KW-0813">Transport</keyword>
<accession>A0ABM8DYT4</accession>
<evidence type="ECO:0000313" key="7">
    <source>
        <dbReference type="EMBL" id="BDV30848.1"/>
    </source>
</evidence>
<dbReference type="SUPFAM" id="SSF53807">
    <property type="entry name" value="Helical backbone' metal receptor"/>
    <property type="match status" value="1"/>
</dbReference>
<dbReference type="PANTHER" id="PTHR30532">
    <property type="entry name" value="IRON III DICITRATE-BINDING PERIPLASMIC PROTEIN"/>
    <property type="match status" value="1"/>
</dbReference>
<dbReference type="Gene3D" id="3.40.50.1980">
    <property type="entry name" value="Nitrogenase molybdenum iron protein domain"/>
    <property type="match status" value="2"/>
</dbReference>
<feature type="chain" id="PRO_5046609264" evidence="5">
    <location>
        <begin position="36"/>
        <end position="351"/>
    </location>
</feature>
<dbReference type="PROSITE" id="PS50983">
    <property type="entry name" value="FE_B12_PBP"/>
    <property type="match status" value="1"/>
</dbReference>
<evidence type="ECO:0000256" key="4">
    <source>
        <dbReference type="ARBA" id="ARBA00022729"/>
    </source>
</evidence>
<feature type="signal peptide" evidence="5">
    <location>
        <begin position="1"/>
        <end position="35"/>
    </location>
</feature>
<protein>
    <submittedName>
        <fullName evidence="7">Periplasmic binding protein</fullName>
    </submittedName>
</protein>
<dbReference type="CDD" id="cd01146">
    <property type="entry name" value="FhuD"/>
    <property type="match status" value="1"/>
</dbReference>
<feature type="domain" description="Fe/B12 periplasmic-binding" evidence="6">
    <location>
        <begin position="68"/>
        <end position="347"/>
    </location>
</feature>
<evidence type="ECO:0000313" key="8">
    <source>
        <dbReference type="Proteomes" id="UP001317779"/>
    </source>
</evidence>
<sequence>MKGILVRTKRALALTAALVTAAALTACSSSSGSTADDPAGDAPEASTEFPITIEHAYGETVITEQPERVAAIGWSNAEAVIALGVVPVGMDTQTYGDDDGDGVLPWTSDALDALGGDAPVLFDTTDGIDFEGISDAAPDVIVAALSGVTQEEYETLSEIAPTVPFPGLSWATSWRDTILTNAQGIGLPAEGEQLVADLEATIAEGVAAHPQIEGLTAAWTYINPTDFGTVGVYTTIDSRAAYLEDLGLVHAPSVVALSKGVETFYVDISAENVDQLDDVDVLFSYGTADLLEQLQADPLLGTIPAVERGSVVFIEDGTPLASAVSPPSALSLEWGLDEYLGLIAAAADKVE</sequence>
<dbReference type="PROSITE" id="PS51257">
    <property type="entry name" value="PROKAR_LIPOPROTEIN"/>
    <property type="match status" value="1"/>
</dbReference>
<gene>
    <name evidence="7" type="ORF">Microterr_15080</name>
</gene>
<comment type="subcellular location">
    <subcellularLocation>
        <location evidence="1">Cell envelope</location>
    </subcellularLocation>
</comment>
<dbReference type="EMBL" id="AP027141">
    <property type="protein sequence ID" value="BDV30848.1"/>
    <property type="molecule type" value="Genomic_DNA"/>
</dbReference>
<reference evidence="7 8" key="1">
    <citation type="submission" date="2022-12" db="EMBL/GenBank/DDBJ databases">
        <title>Microbacterium terricola strain KV-448 chromosome, complete genome.</title>
        <authorList>
            <person name="Oshima T."/>
            <person name="Moriya T."/>
            <person name="Bessho Y."/>
        </authorList>
    </citation>
    <scope>NUCLEOTIDE SEQUENCE [LARGE SCALE GENOMIC DNA]</scope>
    <source>
        <strain evidence="7 8">KV-448</strain>
    </source>
</reference>
<evidence type="ECO:0000256" key="5">
    <source>
        <dbReference type="SAM" id="SignalP"/>
    </source>
</evidence>
<evidence type="ECO:0000256" key="1">
    <source>
        <dbReference type="ARBA" id="ARBA00004196"/>
    </source>
</evidence>
<evidence type="ECO:0000256" key="3">
    <source>
        <dbReference type="ARBA" id="ARBA00022448"/>
    </source>
</evidence>
<keyword evidence="8" id="KW-1185">Reference proteome</keyword>
<keyword evidence="4 5" id="KW-0732">Signal</keyword>
<name>A0ABM8DYT4_9MICO</name>
<organism evidence="7 8">
    <name type="scientific">Microbacterium terricola</name>
    <dbReference type="NCBI Taxonomy" id="344163"/>
    <lineage>
        <taxon>Bacteria</taxon>
        <taxon>Bacillati</taxon>
        <taxon>Actinomycetota</taxon>
        <taxon>Actinomycetes</taxon>
        <taxon>Micrococcales</taxon>
        <taxon>Microbacteriaceae</taxon>
        <taxon>Microbacterium</taxon>
    </lineage>
</organism>
<comment type="similarity">
    <text evidence="2">Belongs to the bacterial solute-binding protein 8 family.</text>
</comment>
<evidence type="ECO:0000259" key="6">
    <source>
        <dbReference type="PROSITE" id="PS50983"/>
    </source>
</evidence>
<dbReference type="PANTHER" id="PTHR30532:SF24">
    <property type="entry name" value="FERRIC ENTEROBACTIN-BINDING PERIPLASMIC PROTEIN FEPB"/>
    <property type="match status" value="1"/>
</dbReference>
<proteinExistence type="inferred from homology"/>
<dbReference type="InterPro" id="IPR051313">
    <property type="entry name" value="Bact_iron-sidero_bind"/>
</dbReference>
<evidence type="ECO:0000256" key="2">
    <source>
        <dbReference type="ARBA" id="ARBA00008814"/>
    </source>
</evidence>
<dbReference type="Proteomes" id="UP001317779">
    <property type="component" value="Chromosome"/>
</dbReference>